<dbReference type="PANTHER" id="PTHR38767:SF1">
    <property type="entry name" value="DNA POLYMERASE III SUBUNIT CHI"/>
    <property type="match status" value="1"/>
</dbReference>
<dbReference type="SUPFAM" id="SSF102400">
    <property type="entry name" value="DNA polymerase III chi subunit"/>
    <property type="match status" value="1"/>
</dbReference>
<name>A0A7Y0E321_9PROT</name>
<dbReference type="Pfam" id="PF04364">
    <property type="entry name" value="DNA_pol3_chi"/>
    <property type="match status" value="1"/>
</dbReference>
<feature type="compositionally biased region" description="Basic and acidic residues" evidence="1">
    <location>
        <begin position="142"/>
        <end position="152"/>
    </location>
</feature>
<dbReference type="InterPro" id="IPR036768">
    <property type="entry name" value="PolIII_chi_sf"/>
</dbReference>
<dbReference type="PANTHER" id="PTHR38767">
    <property type="entry name" value="DNA POLYMERASE III SUBUNIT CHI"/>
    <property type="match status" value="1"/>
</dbReference>
<sequence length="176" mass="19591">MTEIRFYHLQRTPLEAALPRMLEMCLSRDWKAVVMARSKERVADLGERLWTYDDRSFLPHGDASDGHADQQPIWLTDSDENPNGASVLFLTDGAISDGIASYDLVCRLFDGRDEEAVAAARKCWSAEKDDGHHLTYWQQTDRGWEKKAEHGAAKPASESESAETAAGMSGDQADST</sequence>
<dbReference type="RefSeq" id="WP_169626649.1">
    <property type="nucleotide sequence ID" value="NZ_JABBNT010000005.1"/>
</dbReference>
<dbReference type="GO" id="GO:0006260">
    <property type="term" value="P:DNA replication"/>
    <property type="evidence" value="ECO:0007669"/>
    <property type="project" value="InterPro"/>
</dbReference>
<dbReference type="GO" id="GO:0032298">
    <property type="term" value="P:positive regulation of DNA-templated DNA replication initiation"/>
    <property type="evidence" value="ECO:0007669"/>
    <property type="project" value="TreeGrafter"/>
</dbReference>
<gene>
    <name evidence="2" type="ORF">HH303_17480</name>
</gene>
<dbReference type="InterPro" id="IPR007459">
    <property type="entry name" value="DNA_pol3_chi"/>
</dbReference>
<feature type="region of interest" description="Disordered" evidence="1">
    <location>
        <begin position="140"/>
        <end position="176"/>
    </location>
</feature>
<evidence type="ECO:0000256" key="1">
    <source>
        <dbReference type="SAM" id="MobiDB-lite"/>
    </source>
</evidence>
<evidence type="ECO:0000313" key="3">
    <source>
        <dbReference type="Proteomes" id="UP000539372"/>
    </source>
</evidence>
<dbReference type="Proteomes" id="UP000539372">
    <property type="component" value="Unassembled WGS sequence"/>
</dbReference>
<feature type="compositionally biased region" description="Low complexity" evidence="1">
    <location>
        <begin position="153"/>
        <end position="166"/>
    </location>
</feature>
<comment type="caution">
    <text evidence="2">The sequence shown here is derived from an EMBL/GenBank/DDBJ whole genome shotgun (WGS) entry which is preliminary data.</text>
</comment>
<organism evidence="2 3">
    <name type="scientific">Pacificispira spongiicola</name>
    <dbReference type="NCBI Taxonomy" id="2729598"/>
    <lineage>
        <taxon>Bacteria</taxon>
        <taxon>Pseudomonadati</taxon>
        <taxon>Pseudomonadota</taxon>
        <taxon>Alphaproteobacteria</taxon>
        <taxon>Rhodospirillales</taxon>
        <taxon>Rhodospirillaceae</taxon>
        <taxon>Pacificispira</taxon>
    </lineage>
</organism>
<proteinExistence type="predicted"/>
<dbReference type="NCBIfam" id="NF004347">
    <property type="entry name" value="PRK05728.1-4"/>
    <property type="match status" value="1"/>
</dbReference>
<dbReference type="GO" id="GO:0003887">
    <property type="term" value="F:DNA-directed DNA polymerase activity"/>
    <property type="evidence" value="ECO:0007669"/>
    <property type="project" value="InterPro"/>
</dbReference>
<keyword evidence="3" id="KW-1185">Reference proteome</keyword>
<evidence type="ECO:0000313" key="2">
    <source>
        <dbReference type="EMBL" id="NMM46286.1"/>
    </source>
</evidence>
<dbReference type="Gene3D" id="3.40.50.10110">
    <property type="entry name" value="DNA polymerase III subunit chi"/>
    <property type="match status" value="1"/>
</dbReference>
<protein>
    <submittedName>
        <fullName evidence="2">DNA polymerase III subunit chi</fullName>
    </submittedName>
</protein>
<dbReference type="GO" id="GO:0003677">
    <property type="term" value="F:DNA binding"/>
    <property type="evidence" value="ECO:0007669"/>
    <property type="project" value="InterPro"/>
</dbReference>
<dbReference type="EMBL" id="JABBNT010000005">
    <property type="protein sequence ID" value="NMM46286.1"/>
    <property type="molecule type" value="Genomic_DNA"/>
</dbReference>
<reference evidence="2 3" key="1">
    <citation type="submission" date="2020-04" db="EMBL/GenBank/DDBJ databases">
        <title>Rhodospirillaceae bacterium KN72 isolated from deep sea.</title>
        <authorList>
            <person name="Zhang D.-C."/>
        </authorList>
    </citation>
    <scope>NUCLEOTIDE SEQUENCE [LARGE SCALE GENOMIC DNA]</scope>
    <source>
        <strain evidence="2 3">KN72</strain>
    </source>
</reference>
<accession>A0A7Y0E321</accession>
<dbReference type="AlphaFoldDB" id="A0A7Y0E321"/>